<dbReference type="Proteomes" id="UP000003688">
    <property type="component" value="Unassembled WGS sequence"/>
</dbReference>
<dbReference type="EMBL" id="ABOX02000013">
    <property type="protein sequence ID" value="EEF60887.1"/>
    <property type="molecule type" value="Genomic_DNA"/>
</dbReference>
<sequence length="61" mass="7011">MDIPKLTTGIPAQKRSPSRRRAAYLSYFRLPVGIPFELLMGEPFMGAAVPARWLLDPNWFY</sequence>
<accession>B9XGW6</accession>
<comment type="caution">
    <text evidence="1">The sequence shown here is derived from an EMBL/GenBank/DDBJ whole genome shotgun (WGS) entry which is preliminary data.</text>
</comment>
<reference evidence="1 2" key="1">
    <citation type="journal article" date="2011" name="J. Bacteriol.">
        <title>Genome sequence of 'Pedosphaera parvula' Ellin514, an aerobic Verrucomicrobial isolate from pasture soil.</title>
        <authorList>
            <person name="Kant R."/>
            <person name="van Passel M.W."/>
            <person name="Sangwan P."/>
            <person name="Palva A."/>
            <person name="Lucas S."/>
            <person name="Copeland A."/>
            <person name="Lapidus A."/>
            <person name="Glavina Del Rio T."/>
            <person name="Dalin E."/>
            <person name="Tice H."/>
            <person name="Bruce D."/>
            <person name="Goodwin L."/>
            <person name="Pitluck S."/>
            <person name="Chertkov O."/>
            <person name="Larimer F.W."/>
            <person name="Land M.L."/>
            <person name="Hauser L."/>
            <person name="Brettin T.S."/>
            <person name="Detter J.C."/>
            <person name="Han S."/>
            <person name="de Vos W.M."/>
            <person name="Janssen P.H."/>
            <person name="Smidt H."/>
        </authorList>
    </citation>
    <scope>NUCLEOTIDE SEQUENCE [LARGE SCALE GENOMIC DNA]</scope>
    <source>
        <strain evidence="1 2">Ellin514</strain>
    </source>
</reference>
<gene>
    <name evidence="1" type="ORF">Cflav_PD4056</name>
</gene>
<evidence type="ECO:0000313" key="2">
    <source>
        <dbReference type="Proteomes" id="UP000003688"/>
    </source>
</evidence>
<dbReference type="AlphaFoldDB" id="B9XGW6"/>
<keyword evidence="2" id="KW-1185">Reference proteome</keyword>
<name>B9XGW6_PEDPL</name>
<organism evidence="1 2">
    <name type="scientific">Pedosphaera parvula (strain Ellin514)</name>
    <dbReference type="NCBI Taxonomy" id="320771"/>
    <lineage>
        <taxon>Bacteria</taxon>
        <taxon>Pseudomonadati</taxon>
        <taxon>Verrucomicrobiota</taxon>
        <taxon>Pedosphaerae</taxon>
        <taxon>Pedosphaerales</taxon>
        <taxon>Pedosphaeraceae</taxon>
        <taxon>Pedosphaera</taxon>
    </lineage>
</organism>
<evidence type="ECO:0000313" key="1">
    <source>
        <dbReference type="EMBL" id="EEF60887.1"/>
    </source>
</evidence>
<protein>
    <submittedName>
        <fullName evidence="1">Uncharacterized protein</fullName>
    </submittedName>
</protein>
<proteinExistence type="predicted"/>